<feature type="compositionally biased region" description="Basic and acidic residues" evidence="1">
    <location>
        <begin position="58"/>
        <end position="81"/>
    </location>
</feature>
<evidence type="ECO:0000313" key="3">
    <source>
        <dbReference type="Proteomes" id="UP000499080"/>
    </source>
</evidence>
<name>A0A4Y2E6T8_ARAVE</name>
<protein>
    <submittedName>
        <fullName evidence="2">Uncharacterized protein</fullName>
    </submittedName>
</protein>
<proteinExistence type="predicted"/>
<dbReference type="Proteomes" id="UP000499080">
    <property type="component" value="Unassembled WGS sequence"/>
</dbReference>
<evidence type="ECO:0000313" key="2">
    <source>
        <dbReference type="EMBL" id="GBM24046.1"/>
    </source>
</evidence>
<keyword evidence="3" id="KW-1185">Reference proteome</keyword>
<accession>A0A4Y2E6T8</accession>
<dbReference type="EMBL" id="BGPR01000509">
    <property type="protein sequence ID" value="GBM24046.1"/>
    <property type="molecule type" value="Genomic_DNA"/>
</dbReference>
<feature type="region of interest" description="Disordered" evidence="1">
    <location>
        <begin position="39"/>
        <end position="81"/>
    </location>
</feature>
<evidence type="ECO:0000256" key="1">
    <source>
        <dbReference type="SAM" id="MobiDB-lite"/>
    </source>
</evidence>
<reference evidence="2 3" key="1">
    <citation type="journal article" date="2019" name="Sci. Rep.">
        <title>Orb-weaving spider Araneus ventricosus genome elucidates the spidroin gene catalogue.</title>
        <authorList>
            <person name="Kono N."/>
            <person name="Nakamura H."/>
            <person name="Ohtoshi R."/>
            <person name="Moran D.A.P."/>
            <person name="Shinohara A."/>
            <person name="Yoshida Y."/>
            <person name="Fujiwara M."/>
            <person name="Mori M."/>
            <person name="Tomita M."/>
            <person name="Arakawa K."/>
        </authorList>
    </citation>
    <scope>NUCLEOTIDE SEQUENCE [LARGE SCALE GENOMIC DNA]</scope>
</reference>
<gene>
    <name evidence="2" type="ORF">AVEN_34002_1</name>
</gene>
<organism evidence="2 3">
    <name type="scientific">Araneus ventricosus</name>
    <name type="common">Orbweaver spider</name>
    <name type="synonym">Epeira ventricosa</name>
    <dbReference type="NCBI Taxonomy" id="182803"/>
    <lineage>
        <taxon>Eukaryota</taxon>
        <taxon>Metazoa</taxon>
        <taxon>Ecdysozoa</taxon>
        <taxon>Arthropoda</taxon>
        <taxon>Chelicerata</taxon>
        <taxon>Arachnida</taxon>
        <taxon>Araneae</taxon>
        <taxon>Araneomorphae</taxon>
        <taxon>Entelegynae</taxon>
        <taxon>Araneoidea</taxon>
        <taxon>Araneidae</taxon>
        <taxon>Araneus</taxon>
    </lineage>
</organism>
<comment type="caution">
    <text evidence="2">The sequence shown here is derived from an EMBL/GenBank/DDBJ whole genome shotgun (WGS) entry which is preliminary data.</text>
</comment>
<sequence length="81" mass="9255">MHSLLPKRAEIVHSFRMDRRISPAPTLFLNCAHKIEERNQHPTLHHPTTAPSSVPNSLEKKEDCGRPVADRTVLRSLSKHE</sequence>
<dbReference type="AlphaFoldDB" id="A0A4Y2E6T8"/>